<dbReference type="EMBL" id="FOVI01000047">
    <property type="protein sequence ID" value="SFO38046.1"/>
    <property type="molecule type" value="Genomic_DNA"/>
</dbReference>
<evidence type="ECO:0000313" key="1">
    <source>
        <dbReference type="EMBL" id="SFO38046.1"/>
    </source>
</evidence>
<name>A0A1I5GQA5_9FLAO</name>
<proteinExistence type="predicted"/>
<dbReference type="RefSeq" id="WP_245758520.1">
    <property type="nucleotide sequence ID" value="NZ_FOVI01000047.1"/>
</dbReference>
<dbReference type="Proteomes" id="UP000199036">
    <property type="component" value="Unassembled WGS sequence"/>
</dbReference>
<organism evidence="1 2">
    <name type="scientific">Paenimyroides ummariense</name>
    <dbReference type="NCBI Taxonomy" id="913024"/>
    <lineage>
        <taxon>Bacteria</taxon>
        <taxon>Pseudomonadati</taxon>
        <taxon>Bacteroidota</taxon>
        <taxon>Flavobacteriia</taxon>
        <taxon>Flavobacteriales</taxon>
        <taxon>Flavobacteriaceae</taxon>
        <taxon>Paenimyroides</taxon>
    </lineage>
</organism>
<dbReference type="AlphaFoldDB" id="A0A1I5GQA5"/>
<dbReference type="SUPFAM" id="SSF141694">
    <property type="entry name" value="AF2212/PG0164-like"/>
    <property type="match status" value="1"/>
</dbReference>
<reference evidence="2" key="1">
    <citation type="submission" date="2016-10" db="EMBL/GenBank/DDBJ databases">
        <authorList>
            <person name="Varghese N."/>
            <person name="Submissions S."/>
        </authorList>
    </citation>
    <scope>NUCLEOTIDE SEQUENCE [LARGE SCALE GENOMIC DNA]</scope>
    <source>
        <strain evidence="2">DS-12</strain>
    </source>
</reference>
<keyword evidence="2" id="KW-1185">Reference proteome</keyword>
<sequence length="140" mass="16483">MLKFKAQLEIIGINPFVFIPDEVLEVVFQEAGRNKGPFPVNGTINEKEYIQTLVRFKGAWRLYINKIMLNDSPRRIWEYLEVKIKFDLRERSLMPHVDFIKALEENKTAENVFYQLPPFLKKELSGILTRSKQLRSGLKI</sequence>
<gene>
    <name evidence="1" type="ORF">SAMN05421741_1478</name>
</gene>
<accession>A0A1I5GQA5</accession>
<evidence type="ECO:0000313" key="2">
    <source>
        <dbReference type="Proteomes" id="UP000199036"/>
    </source>
</evidence>
<protein>
    <submittedName>
        <fullName evidence="1">Uncharacterized protein</fullName>
    </submittedName>
</protein>